<accession>A0A0W8FU38</accession>
<dbReference type="GO" id="GO:0004069">
    <property type="term" value="F:L-aspartate:2-oxoglutarate aminotransferase activity"/>
    <property type="evidence" value="ECO:0007669"/>
    <property type="project" value="UniProtKB-EC"/>
</dbReference>
<dbReference type="InterPro" id="IPR015421">
    <property type="entry name" value="PyrdxlP-dep_Trfase_major"/>
</dbReference>
<dbReference type="InterPro" id="IPR004838">
    <property type="entry name" value="NHTrfase_class1_PyrdxlP-BS"/>
</dbReference>
<evidence type="ECO:0000259" key="6">
    <source>
        <dbReference type="Pfam" id="PF00155"/>
    </source>
</evidence>
<dbReference type="InterPro" id="IPR015422">
    <property type="entry name" value="PyrdxlP-dep_Trfase_small"/>
</dbReference>
<comment type="caution">
    <text evidence="7">The sequence shown here is derived from an EMBL/GenBank/DDBJ whole genome shotgun (WGS) entry which is preliminary data.</text>
</comment>
<dbReference type="EC" id="2.6.1.1" evidence="7"/>
<evidence type="ECO:0000313" key="7">
    <source>
        <dbReference type="EMBL" id="KUG24394.1"/>
    </source>
</evidence>
<keyword evidence="5" id="KW-0663">Pyridoxal phosphate</keyword>
<dbReference type="PRINTS" id="PR00753">
    <property type="entry name" value="ACCSYNTHASE"/>
</dbReference>
<dbReference type="PANTHER" id="PTHR46383">
    <property type="entry name" value="ASPARTATE AMINOTRANSFERASE"/>
    <property type="match status" value="1"/>
</dbReference>
<evidence type="ECO:0000256" key="3">
    <source>
        <dbReference type="ARBA" id="ARBA00022576"/>
    </source>
</evidence>
<name>A0A0W8FU38_9ZZZZ</name>
<evidence type="ECO:0000256" key="2">
    <source>
        <dbReference type="ARBA" id="ARBA00007441"/>
    </source>
</evidence>
<comment type="cofactor">
    <cofactor evidence="1">
        <name>pyridoxal 5'-phosphate</name>
        <dbReference type="ChEBI" id="CHEBI:597326"/>
    </cofactor>
</comment>
<dbReference type="EMBL" id="LNQE01000849">
    <property type="protein sequence ID" value="KUG24394.1"/>
    <property type="molecule type" value="Genomic_DNA"/>
</dbReference>
<sequence>MKLSSRVAKIKPSETLAITAKANALKAQGRDVIGFAAGEPDFDTPDNIKNAAIKAIEAGFTKYTPVSGTDELKDAIAAKLKRDNGLEYKRSQIVVSCGAKHTLYNLAQVLFDPGDEVIIPAPYWVSYPDIVVLAGGQPVIVYTKEKDEFKMKPEQLKAAITKHTRAVIINSPSNPTGAAYTPEELKAIAAVLLDKDILIISDDIYEKIYYAEFPFTNIAACEPKLKDRTIVVNGVSKTYAMTGWRIGYAAASEDIVAAINKIQSQNTSNPTSIAQKAAVEALCGDQKIVEKMVSEFRKRKDYIVHALEQIPGVKCFSPEGAFYVFPNVSKIYGHSYKGRKITNSTELIDYLLDEANVAAVPGLAFGSDDHIRLSYATSMKNIEEGIKRIKEAVSKLES</sequence>
<dbReference type="PROSITE" id="PS00105">
    <property type="entry name" value="AA_TRANSFER_CLASS_1"/>
    <property type="match status" value="1"/>
</dbReference>
<organism evidence="7">
    <name type="scientific">hydrocarbon metagenome</name>
    <dbReference type="NCBI Taxonomy" id="938273"/>
    <lineage>
        <taxon>unclassified sequences</taxon>
        <taxon>metagenomes</taxon>
        <taxon>ecological metagenomes</taxon>
    </lineage>
</organism>
<dbReference type="GO" id="GO:0006520">
    <property type="term" value="P:amino acid metabolic process"/>
    <property type="evidence" value="ECO:0007669"/>
    <property type="project" value="InterPro"/>
</dbReference>
<proteinExistence type="inferred from homology"/>
<dbReference type="Pfam" id="PF00155">
    <property type="entry name" value="Aminotran_1_2"/>
    <property type="match status" value="1"/>
</dbReference>
<dbReference type="FunFam" id="3.40.640.10:FF:000033">
    <property type="entry name" value="Aspartate aminotransferase"/>
    <property type="match status" value="1"/>
</dbReference>
<gene>
    <name evidence="7" type="ORF">ASZ90_005771</name>
</gene>
<dbReference type="InterPro" id="IPR004839">
    <property type="entry name" value="Aminotransferase_I/II_large"/>
</dbReference>
<evidence type="ECO:0000256" key="1">
    <source>
        <dbReference type="ARBA" id="ARBA00001933"/>
    </source>
</evidence>
<dbReference type="PANTHER" id="PTHR46383:SF1">
    <property type="entry name" value="ASPARTATE AMINOTRANSFERASE"/>
    <property type="match status" value="1"/>
</dbReference>
<keyword evidence="4 7" id="KW-0808">Transferase</keyword>
<dbReference type="Gene3D" id="3.40.640.10">
    <property type="entry name" value="Type I PLP-dependent aspartate aminotransferase-like (Major domain)"/>
    <property type="match status" value="1"/>
</dbReference>
<feature type="domain" description="Aminotransferase class I/classII large" evidence="6">
    <location>
        <begin position="31"/>
        <end position="389"/>
    </location>
</feature>
<dbReference type="AlphaFoldDB" id="A0A0W8FU38"/>
<dbReference type="GO" id="GO:0030170">
    <property type="term" value="F:pyridoxal phosphate binding"/>
    <property type="evidence" value="ECO:0007669"/>
    <property type="project" value="InterPro"/>
</dbReference>
<comment type="similarity">
    <text evidence="2">Belongs to the class-I pyridoxal-phosphate-dependent aminotransferase family.</text>
</comment>
<protein>
    <submittedName>
        <fullName evidence="7">Aspartate aminotransferase</fullName>
        <ecNumber evidence="7">2.6.1.1</ecNumber>
    </submittedName>
</protein>
<dbReference type="Gene3D" id="3.90.1150.10">
    <property type="entry name" value="Aspartate Aminotransferase, domain 1"/>
    <property type="match status" value="1"/>
</dbReference>
<keyword evidence="3 7" id="KW-0032">Aminotransferase</keyword>
<evidence type="ECO:0000256" key="5">
    <source>
        <dbReference type="ARBA" id="ARBA00022898"/>
    </source>
</evidence>
<dbReference type="SUPFAM" id="SSF53383">
    <property type="entry name" value="PLP-dependent transferases"/>
    <property type="match status" value="1"/>
</dbReference>
<dbReference type="InterPro" id="IPR050596">
    <property type="entry name" value="AspAT/PAT-like"/>
</dbReference>
<evidence type="ECO:0000256" key="4">
    <source>
        <dbReference type="ARBA" id="ARBA00022679"/>
    </source>
</evidence>
<dbReference type="InterPro" id="IPR015424">
    <property type="entry name" value="PyrdxlP-dep_Trfase"/>
</dbReference>
<reference evidence="7" key="1">
    <citation type="journal article" date="2015" name="Proc. Natl. Acad. Sci. U.S.A.">
        <title>Networks of energetic and metabolic interactions define dynamics in microbial communities.</title>
        <authorList>
            <person name="Embree M."/>
            <person name="Liu J.K."/>
            <person name="Al-Bassam M.M."/>
            <person name="Zengler K."/>
        </authorList>
    </citation>
    <scope>NUCLEOTIDE SEQUENCE</scope>
</reference>
<dbReference type="CDD" id="cd00609">
    <property type="entry name" value="AAT_like"/>
    <property type="match status" value="1"/>
</dbReference>